<keyword evidence="1" id="KW-0238">DNA-binding</keyword>
<feature type="coiled-coil region" evidence="2">
    <location>
        <begin position="79"/>
        <end position="113"/>
    </location>
</feature>
<dbReference type="InterPro" id="IPR010982">
    <property type="entry name" value="Lambda_DNA-bd_dom_sf"/>
</dbReference>
<evidence type="ECO:0000313" key="4">
    <source>
        <dbReference type="EMBL" id="AEE53762.1"/>
    </source>
</evidence>
<dbReference type="SUPFAM" id="SSF47413">
    <property type="entry name" value="lambda repressor-like DNA-binding domains"/>
    <property type="match status" value="1"/>
</dbReference>
<name>F4L089_HALH1</name>
<evidence type="ECO:0000313" key="5">
    <source>
        <dbReference type="Proteomes" id="UP000008461"/>
    </source>
</evidence>
<dbReference type="Proteomes" id="UP000008461">
    <property type="component" value="Chromosome"/>
</dbReference>
<sequence length="125" mass="14248">MFLIKNIKYLREVKKLTQKDIADAIEKSPQVFSQYEKGHVSPPLDVIVKISGFLNVSLQDLMFTDLETGNQGISRVGDKDRITRLLEKELDRLEQLEKEIRETPGALDALREVAPELAKKIAEQN</sequence>
<dbReference type="OrthoDB" id="881869at2"/>
<dbReference type="GO" id="GO:0003677">
    <property type="term" value="F:DNA binding"/>
    <property type="evidence" value="ECO:0007669"/>
    <property type="project" value="UniProtKB-KW"/>
</dbReference>
<dbReference type="KEGG" id="hhy:Halhy_5939"/>
<proteinExistence type="predicted"/>
<keyword evidence="5" id="KW-1185">Reference proteome</keyword>
<keyword evidence="2" id="KW-0175">Coiled coil</keyword>
<evidence type="ECO:0000259" key="3">
    <source>
        <dbReference type="PROSITE" id="PS50943"/>
    </source>
</evidence>
<accession>F4L089</accession>
<dbReference type="CDD" id="cd00093">
    <property type="entry name" value="HTH_XRE"/>
    <property type="match status" value="1"/>
</dbReference>
<dbReference type="PROSITE" id="PS50943">
    <property type="entry name" value="HTH_CROC1"/>
    <property type="match status" value="1"/>
</dbReference>
<dbReference type="Gene3D" id="1.10.260.40">
    <property type="entry name" value="lambda repressor-like DNA-binding domains"/>
    <property type="match status" value="1"/>
</dbReference>
<dbReference type="Pfam" id="PF01381">
    <property type="entry name" value="HTH_3"/>
    <property type="match status" value="1"/>
</dbReference>
<evidence type="ECO:0000256" key="1">
    <source>
        <dbReference type="ARBA" id="ARBA00023125"/>
    </source>
</evidence>
<protein>
    <submittedName>
        <fullName evidence="4">Helix-turn-helix domain protein</fullName>
    </submittedName>
</protein>
<gene>
    <name evidence="4" type="ordered locus">Halhy_5939</name>
</gene>
<evidence type="ECO:0000256" key="2">
    <source>
        <dbReference type="SAM" id="Coils"/>
    </source>
</evidence>
<reference key="2">
    <citation type="submission" date="2011-04" db="EMBL/GenBank/DDBJ databases">
        <title>Complete sequence of chromosome of Haliscomenobacter hydrossis DSM 1100.</title>
        <authorList>
            <consortium name="US DOE Joint Genome Institute (JGI-PGF)"/>
            <person name="Lucas S."/>
            <person name="Han J."/>
            <person name="Lapidus A."/>
            <person name="Bruce D."/>
            <person name="Goodwin L."/>
            <person name="Pitluck S."/>
            <person name="Peters L."/>
            <person name="Kyrpides N."/>
            <person name="Mavromatis K."/>
            <person name="Ivanova N."/>
            <person name="Ovchinnikova G."/>
            <person name="Pagani I."/>
            <person name="Daligault H."/>
            <person name="Detter J.C."/>
            <person name="Han C."/>
            <person name="Land M."/>
            <person name="Hauser L."/>
            <person name="Markowitz V."/>
            <person name="Cheng J.-F."/>
            <person name="Hugenholtz P."/>
            <person name="Woyke T."/>
            <person name="Wu D."/>
            <person name="Verbarg S."/>
            <person name="Frueling A."/>
            <person name="Brambilla E."/>
            <person name="Klenk H.-P."/>
            <person name="Eisen J.A."/>
        </authorList>
    </citation>
    <scope>NUCLEOTIDE SEQUENCE</scope>
    <source>
        <strain>DSM 1100</strain>
    </source>
</reference>
<dbReference type="EMBL" id="CP002691">
    <property type="protein sequence ID" value="AEE53762.1"/>
    <property type="molecule type" value="Genomic_DNA"/>
</dbReference>
<dbReference type="RefSeq" id="WP_013768290.1">
    <property type="nucleotide sequence ID" value="NC_015510.1"/>
</dbReference>
<dbReference type="InterPro" id="IPR001387">
    <property type="entry name" value="Cro/C1-type_HTH"/>
</dbReference>
<organism evidence="4 5">
    <name type="scientific">Haliscomenobacter hydrossis (strain ATCC 27775 / DSM 1100 / LMG 10767 / O)</name>
    <dbReference type="NCBI Taxonomy" id="760192"/>
    <lineage>
        <taxon>Bacteria</taxon>
        <taxon>Pseudomonadati</taxon>
        <taxon>Bacteroidota</taxon>
        <taxon>Saprospiria</taxon>
        <taxon>Saprospirales</taxon>
        <taxon>Haliscomenobacteraceae</taxon>
        <taxon>Haliscomenobacter</taxon>
    </lineage>
</organism>
<feature type="domain" description="HTH cro/C1-type" evidence="3">
    <location>
        <begin position="7"/>
        <end position="61"/>
    </location>
</feature>
<dbReference type="AlphaFoldDB" id="F4L089"/>
<dbReference type="SMART" id="SM00530">
    <property type="entry name" value="HTH_XRE"/>
    <property type="match status" value="1"/>
</dbReference>
<dbReference type="PANTHER" id="PTHR46558">
    <property type="entry name" value="TRACRIPTIONAL REGULATORY PROTEIN-RELATED-RELATED"/>
    <property type="match status" value="1"/>
</dbReference>
<reference evidence="4 5" key="1">
    <citation type="journal article" date="2011" name="Stand. Genomic Sci.">
        <title>Complete genome sequence of Haliscomenobacter hydrossis type strain (O).</title>
        <authorList>
            <consortium name="US DOE Joint Genome Institute (JGI-PGF)"/>
            <person name="Daligault H."/>
            <person name="Lapidus A."/>
            <person name="Zeytun A."/>
            <person name="Nolan M."/>
            <person name="Lucas S."/>
            <person name="Del Rio T.G."/>
            <person name="Tice H."/>
            <person name="Cheng J.F."/>
            <person name="Tapia R."/>
            <person name="Han C."/>
            <person name="Goodwin L."/>
            <person name="Pitluck S."/>
            <person name="Liolios K."/>
            <person name="Pagani I."/>
            <person name="Ivanova N."/>
            <person name="Huntemann M."/>
            <person name="Mavromatis K."/>
            <person name="Mikhailova N."/>
            <person name="Pati A."/>
            <person name="Chen A."/>
            <person name="Palaniappan K."/>
            <person name="Land M."/>
            <person name="Hauser L."/>
            <person name="Brambilla E.M."/>
            <person name="Rohde M."/>
            <person name="Verbarg S."/>
            <person name="Goker M."/>
            <person name="Bristow J."/>
            <person name="Eisen J.A."/>
            <person name="Markowitz V."/>
            <person name="Hugenholtz P."/>
            <person name="Kyrpides N.C."/>
            <person name="Klenk H.P."/>
            <person name="Woyke T."/>
        </authorList>
    </citation>
    <scope>NUCLEOTIDE SEQUENCE [LARGE SCALE GENOMIC DNA]</scope>
    <source>
        <strain evidence="5">ATCC 27775 / DSM 1100 / LMG 10767 / O</strain>
    </source>
</reference>
<dbReference type="eggNOG" id="COG1396">
    <property type="taxonomic scope" value="Bacteria"/>
</dbReference>
<dbReference type="PANTHER" id="PTHR46558:SF4">
    <property type="entry name" value="DNA-BIDING PHAGE PROTEIN"/>
    <property type="match status" value="1"/>
</dbReference>
<dbReference type="STRING" id="760192.Halhy_5939"/>
<dbReference type="HOGENOM" id="CLU_1989508_0_0_10"/>